<keyword evidence="3" id="KW-1185">Reference proteome</keyword>
<sequence>MSLAGDQIPVRRWRCRLRHIGDGVHFRVPSGRSRLKKPPDEPDTPGYALYAKAHSCLAVIVVTPIFIITQDTYRSLPD</sequence>
<protein>
    <submittedName>
        <fullName evidence="2">Uncharacterized protein</fullName>
    </submittedName>
</protein>
<keyword evidence="1" id="KW-1133">Transmembrane helix</keyword>
<organism evidence="2 3">
    <name type="scientific">Aspergillus pseudoustus</name>
    <dbReference type="NCBI Taxonomy" id="1810923"/>
    <lineage>
        <taxon>Eukaryota</taxon>
        <taxon>Fungi</taxon>
        <taxon>Dikarya</taxon>
        <taxon>Ascomycota</taxon>
        <taxon>Pezizomycotina</taxon>
        <taxon>Eurotiomycetes</taxon>
        <taxon>Eurotiomycetidae</taxon>
        <taxon>Eurotiales</taxon>
        <taxon>Aspergillaceae</taxon>
        <taxon>Aspergillus</taxon>
        <taxon>Aspergillus subgen. Nidulantes</taxon>
    </lineage>
</organism>
<feature type="transmembrane region" description="Helical" evidence="1">
    <location>
        <begin position="47"/>
        <end position="68"/>
    </location>
</feature>
<comment type="caution">
    <text evidence="2">The sequence shown here is derived from an EMBL/GenBank/DDBJ whole genome shotgun (WGS) entry which is preliminary data.</text>
</comment>
<evidence type="ECO:0000313" key="3">
    <source>
        <dbReference type="Proteomes" id="UP001610446"/>
    </source>
</evidence>
<dbReference type="Proteomes" id="UP001610446">
    <property type="component" value="Unassembled WGS sequence"/>
</dbReference>
<accession>A0ABR4ILC9</accession>
<evidence type="ECO:0000313" key="2">
    <source>
        <dbReference type="EMBL" id="KAL2828558.1"/>
    </source>
</evidence>
<proteinExistence type="predicted"/>
<keyword evidence="1" id="KW-0812">Transmembrane</keyword>
<reference evidence="2 3" key="1">
    <citation type="submission" date="2024-07" db="EMBL/GenBank/DDBJ databases">
        <title>Section-level genome sequencing and comparative genomics of Aspergillus sections Usti and Cavernicolus.</title>
        <authorList>
            <consortium name="Lawrence Berkeley National Laboratory"/>
            <person name="Nybo J.L."/>
            <person name="Vesth T.C."/>
            <person name="Theobald S."/>
            <person name="Frisvad J.C."/>
            <person name="Larsen T.O."/>
            <person name="Kjaerboelling I."/>
            <person name="Rothschild-Mancinelli K."/>
            <person name="Lyhne E.K."/>
            <person name="Kogle M.E."/>
            <person name="Barry K."/>
            <person name="Clum A."/>
            <person name="Na H."/>
            <person name="Ledsgaard L."/>
            <person name="Lin J."/>
            <person name="Lipzen A."/>
            <person name="Kuo A."/>
            <person name="Riley R."/>
            <person name="Mondo S."/>
            <person name="Labutti K."/>
            <person name="Haridas S."/>
            <person name="Pangalinan J."/>
            <person name="Salamov A.A."/>
            <person name="Simmons B.A."/>
            <person name="Magnuson J.K."/>
            <person name="Chen J."/>
            <person name="Drula E."/>
            <person name="Henrissat B."/>
            <person name="Wiebenga A."/>
            <person name="Lubbers R.J."/>
            <person name="Gomes A.C."/>
            <person name="Makela M.R."/>
            <person name="Stajich J."/>
            <person name="Grigoriev I.V."/>
            <person name="Mortensen U.H."/>
            <person name="De Vries R.P."/>
            <person name="Baker S.E."/>
            <person name="Andersen M.R."/>
        </authorList>
    </citation>
    <scope>NUCLEOTIDE SEQUENCE [LARGE SCALE GENOMIC DNA]</scope>
    <source>
        <strain evidence="2 3">CBS 123904</strain>
    </source>
</reference>
<keyword evidence="1" id="KW-0472">Membrane</keyword>
<evidence type="ECO:0000256" key="1">
    <source>
        <dbReference type="SAM" id="Phobius"/>
    </source>
</evidence>
<name>A0ABR4ILC9_9EURO</name>
<gene>
    <name evidence="2" type="ORF">BJY01DRAFT_228413</name>
</gene>
<dbReference type="EMBL" id="JBFXLU010000361">
    <property type="protein sequence ID" value="KAL2828558.1"/>
    <property type="molecule type" value="Genomic_DNA"/>
</dbReference>